<proteinExistence type="predicted"/>
<dbReference type="EMBL" id="ARXS01000018">
    <property type="protein sequence ID" value="MCU5783619.1"/>
    <property type="molecule type" value="Genomic_DNA"/>
</dbReference>
<dbReference type="PROSITE" id="PS51318">
    <property type="entry name" value="TAT"/>
    <property type="match status" value="1"/>
</dbReference>
<sequence>MELTRRQFLVAGSGITGVLMTSPLSAATAGTGVEMIHGALALALPGGERVLVRDFGREVHWQRADGLHRLDLGSPFETRVVAAARDQRTLWLLDRHKRLLHGVNERGTVQHQLSLPTLREPADMVIHQGQAFISDVSGHRIVRLDLHEGSMSELHSDRPLNGPSSLAIGRSGLSALTLGDHRLHHFTANGESLGSQTSPVATPAALSNVNGALLLLDRCRNQLCWAGHARPALALPSAGPARLGHISWQPGGDLLVSL</sequence>
<reference evidence="1" key="1">
    <citation type="submission" date="2012-09" db="EMBL/GenBank/DDBJ databases">
        <title>Genome Sequence of alkane-degrading Bacterium Alcanivorax balearicus MACL04.</title>
        <authorList>
            <person name="Lai Q."/>
            <person name="Shao Z."/>
        </authorList>
    </citation>
    <scope>NUCLEOTIDE SEQUENCE</scope>
    <source>
        <strain evidence="1">MACL04</strain>
    </source>
</reference>
<evidence type="ECO:0000313" key="2">
    <source>
        <dbReference type="Proteomes" id="UP001064106"/>
    </source>
</evidence>
<name>A0ABT2R1I9_9GAMM</name>
<dbReference type="RefSeq" id="WP_163121205.1">
    <property type="nucleotide sequence ID" value="NZ_ARXS01000018.1"/>
</dbReference>
<dbReference type="Gene3D" id="2.120.10.30">
    <property type="entry name" value="TolB, C-terminal domain"/>
    <property type="match status" value="1"/>
</dbReference>
<comment type="caution">
    <text evidence="1">The sequence shown here is derived from an EMBL/GenBank/DDBJ whole genome shotgun (WGS) entry which is preliminary data.</text>
</comment>
<dbReference type="InterPro" id="IPR011042">
    <property type="entry name" value="6-blade_b-propeller_TolB-like"/>
</dbReference>
<dbReference type="InterPro" id="IPR006311">
    <property type="entry name" value="TAT_signal"/>
</dbReference>
<gene>
    <name evidence="1" type="ORF">MA04_02919</name>
</gene>
<accession>A0ABT2R1I9</accession>
<keyword evidence="2" id="KW-1185">Reference proteome</keyword>
<organism evidence="1 2">
    <name type="scientific">Alloalcanivorax balearicus MACL04</name>
    <dbReference type="NCBI Taxonomy" id="1177182"/>
    <lineage>
        <taxon>Bacteria</taxon>
        <taxon>Pseudomonadati</taxon>
        <taxon>Pseudomonadota</taxon>
        <taxon>Gammaproteobacteria</taxon>
        <taxon>Oceanospirillales</taxon>
        <taxon>Alcanivoracaceae</taxon>
        <taxon>Alloalcanivorax</taxon>
    </lineage>
</organism>
<dbReference type="Proteomes" id="UP001064106">
    <property type="component" value="Unassembled WGS sequence"/>
</dbReference>
<protein>
    <recommendedName>
        <fullName evidence="3">DUF1513 domain-containing protein</fullName>
    </recommendedName>
</protein>
<evidence type="ECO:0000313" key="1">
    <source>
        <dbReference type="EMBL" id="MCU5783619.1"/>
    </source>
</evidence>
<evidence type="ECO:0008006" key="3">
    <source>
        <dbReference type="Google" id="ProtNLM"/>
    </source>
</evidence>
<dbReference type="SUPFAM" id="SSF101898">
    <property type="entry name" value="NHL repeat"/>
    <property type="match status" value="1"/>
</dbReference>